<dbReference type="AlphaFoldDB" id="A0A4U8V9R8"/>
<sequence>MNEPISRSEIIQSLPSEFTGQSRQLLAPQQNVGHEFIPSFAVECASFADGRSSQTVRHSIDKEKLHELNFGSDAYE</sequence>
<keyword evidence="2" id="KW-1185">Reference proteome</keyword>
<evidence type="ECO:0000313" key="2">
    <source>
        <dbReference type="Proteomes" id="UP000298663"/>
    </source>
</evidence>
<evidence type="ECO:0000313" key="1">
    <source>
        <dbReference type="EMBL" id="TMS40157.1"/>
    </source>
</evidence>
<accession>A0A4U8V9R8</accession>
<reference evidence="1 2" key="1">
    <citation type="journal article" date="2015" name="Genome Biol.">
        <title>Comparative genomics of Steinernema reveals deeply conserved gene regulatory networks.</title>
        <authorList>
            <person name="Dillman A.R."/>
            <person name="Macchietto M."/>
            <person name="Porter C.F."/>
            <person name="Rogers A."/>
            <person name="Williams B."/>
            <person name="Antoshechkin I."/>
            <person name="Lee M.M."/>
            <person name="Goodwin Z."/>
            <person name="Lu X."/>
            <person name="Lewis E.E."/>
            <person name="Goodrich-Blair H."/>
            <person name="Stock S.P."/>
            <person name="Adams B.J."/>
            <person name="Sternberg P.W."/>
            <person name="Mortazavi A."/>
        </authorList>
    </citation>
    <scope>NUCLEOTIDE SEQUENCE [LARGE SCALE GENOMIC DNA]</scope>
    <source>
        <strain evidence="1 2">ALL</strain>
    </source>
</reference>
<dbReference type="Proteomes" id="UP000298663">
    <property type="component" value="Chromosome X"/>
</dbReference>
<protein>
    <submittedName>
        <fullName evidence="1">Uncharacterized protein</fullName>
    </submittedName>
</protein>
<gene>
    <name evidence="1" type="ORF">L596_006574</name>
</gene>
<dbReference type="EMBL" id="CM016762">
    <property type="protein sequence ID" value="TMS40157.1"/>
    <property type="molecule type" value="Genomic_DNA"/>
</dbReference>
<proteinExistence type="predicted"/>
<reference evidence="1 2" key="2">
    <citation type="journal article" date="2019" name="G3 (Bethesda)">
        <title>Hybrid Assembly of the Genome of the Entomopathogenic Nematode Steinernema carpocapsae Identifies the X-Chromosome.</title>
        <authorList>
            <person name="Serra L."/>
            <person name="Macchietto M."/>
            <person name="Macias-Munoz A."/>
            <person name="McGill C.J."/>
            <person name="Rodriguez I.M."/>
            <person name="Rodriguez B."/>
            <person name="Murad R."/>
            <person name="Mortazavi A."/>
        </authorList>
    </citation>
    <scope>NUCLEOTIDE SEQUENCE [LARGE SCALE GENOMIC DNA]</scope>
    <source>
        <strain evidence="1 2">ALL</strain>
    </source>
</reference>
<name>A0A4U8V9R8_STECR</name>
<organism evidence="1 2">
    <name type="scientific">Steinernema carpocapsae</name>
    <name type="common">Entomopathogenic nematode</name>
    <dbReference type="NCBI Taxonomy" id="34508"/>
    <lineage>
        <taxon>Eukaryota</taxon>
        <taxon>Metazoa</taxon>
        <taxon>Ecdysozoa</taxon>
        <taxon>Nematoda</taxon>
        <taxon>Chromadorea</taxon>
        <taxon>Rhabditida</taxon>
        <taxon>Tylenchina</taxon>
        <taxon>Panagrolaimomorpha</taxon>
        <taxon>Strongyloidoidea</taxon>
        <taxon>Steinernematidae</taxon>
        <taxon>Steinernema</taxon>
    </lineage>
</organism>